<gene>
    <name evidence="1" type="ORF">F8M41_023472</name>
</gene>
<evidence type="ECO:0000313" key="2">
    <source>
        <dbReference type="Proteomes" id="UP000439903"/>
    </source>
</evidence>
<proteinExistence type="predicted"/>
<sequence length="89" mass="10335">MEFDADSYPSFEYYPLPPLFKDNLGIEYDLDIEYDLGVEDDFGIENNFDDNLDNKDDLSVESQQYGFEPSTVTNIHNENNTKIVTDTHK</sequence>
<keyword evidence="2" id="KW-1185">Reference proteome</keyword>
<evidence type="ECO:0000313" key="1">
    <source>
        <dbReference type="EMBL" id="KAF0482325.1"/>
    </source>
</evidence>
<comment type="caution">
    <text evidence="1">The sequence shown here is derived from an EMBL/GenBank/DDBJ whole genome shotgun (WGS) entry which is preliminary data.</text>
</comment>
<accession>A0A8H4ADD7</accession>
<dbReference type="AlphaFoldDB" id="A0A8H4ADD7"/>
<reference evidence="1 2" key="1">
    <citation type="journal article" date="2019" name="Environ. Microbiol.">
        <title>At the nexus of three kingdoms: the genome of the mycorrhizal fungus Gigaspora margarita provides insights into plant, endobacterial and fungal interactions.</title>
        <authorList>
            <person name="Venice F."/>
            <person name="Ghignone S."/>
            <person name="Salvioli di Fossalunga A."/>
            <person name="Amselem J."/>
            <person name="Novero M."/>
            <person name="Xianan X."/>
            <person name="Sedzielewska Toro K."/>
            <person name="Morin E."/>
            <person name="Lipzen A."/>
            <person name="Grigoriev I.V."/>
            <person name="Henrissat B."/>
            <person name="Martin F.M."/>
            <person name="Bonfante P."/>
        </authorList>
    </citation>
    <scope>NUCLEOTIDE SEQUENCE [LARGE SCALE GENOMIC DNA]</scope>
    <source>
        <strain evidence="1 2">BEG34</strain>
    </source>
</reference>
<protein>
    <submittedName>
        <fullName evidence="1">Uncharacterized protein</fullName>
    </submittedName>
</protein>
<dbReference type="EMBL" id="WTPW01000764">
    <property type="protein sequence ID" value="KAF0482325.1"/>
    <property type="molecule type" value="Genomic_DNA"/>
</dbReference>
<name>A0A8H4ADD7_GIGMA</name>
<dbReference type="Proteomes" id="UP000439903">
    <property type="component" value="Unassembled WGS sequence"/>
</dbReference>
<organism evidence="1 2">
    <name type="scientific">Gigaspora margarita</name>
    <dbReference type="NCBI Taxonomy" id="4874"/>
    <lineage>
        <taxon>Eukaryota</taxon>
        <taxon>Fungi</taxon>
        <taxon>Fungi incertae sedis</taxon>
        <taxon>Mucoromycota</taxon>
        <taxon>Glomeromycotina</taxon>
        <taxon>Glomeromycetes</taxon>
        <taxon>Diversisporales</taxon>
        <taxon>Gigasporaceae</taxon>
        <taxon>Gigaspora</taxon>
    </lineage>
</organism>